<dbReference type="AlphaFoldDB" id="A0A085V0Y7"/>
<dbReference type="Proteomes" id="UP000028643">
    <property type="component" value="Unassembled WGS sequence"/>
</dbReference>
<dbReference type="RefSeq" id="WP_020289982.1">
    <property type="nucleotide sequence ID" value="NZ_JPQT01000119.1"/>
</dbReference>
<reference evidence="1 2" key="1">
    <citation type="submission" date="2014-07" db="EMBL/GenBank/DDBJ databases">
        <title>Draft Genome Sequences of Environmental Pseudomonas syringae strains.</title>
        <authorList>
            <person name="Baltrus D.A."/>
            <person name="Berge O."/>
            <person name="Morris C."/>
        </authorList>
    </citation>
    <scope>NUCLEOTIDE SEQUENCE [LARGE SCALE GENOMIC DNA]</scope>
    <source>
        <strain evidence="1 2">CEB003</strain>
    </source>
</reference>
<evidence type="ECO:0000313" key="2">
    <source>
        <dbReference type="Proteomes" id="UP000028643"/>
    </source>
</evidence>
<evidence type="ECO:0008006" key="3">
    <source>
        <dbReference type="Google" id="ProtNLM"/>
    </source>
</evidence>
<name>A0A085V0Y7_PSESX</name>
<sequence length="117" mass="12860">MRKMAIVIAVLALTGCDVSKTPPQPPKVQAAQTEQTAPGTAAQWNIQMNTREAVSDTSAWLLERSYAPFLATIDGKQQMLLGPYKTEQEAQEQLALLQAKITKSHRFAAPVVIKRVQ</sequence>
<evidence type="ECO:0000313" key="1">
    <source>
        <dbReference type="EMBL" id="KFE49100.1"/>
    </source>
</evidence>
<proteinExistence type="predicted"/>
<dbReference type="PATRIC" id="fig|317.174.peg.4265"/>
<dbReference type="EMBL" id="JPQT01000119">
    <property type="protein sequence ID" value="KFE49100.1"/>
    <property type="molecule type" value="Genomic_DNA"/>
</dbReference>
<comment type="caution">
    <text evidence="1">The sequence shown here is derived from an EMBL/GenBank/DDBJ whole genome shotgun (WGS) entry which is preliminary data.</text>
</comment>
<gene>
    <name evidence="1" type="ORF">IV02_20860</name>
</gene>
<protein>
    <recommendedName>
        <fullName evidence="3">SPOR domain-containing protein</fullName>
    </recommendedName>
</protein>
<accession>A0A085V0Y7</accession>
<organism evidence="1 2">
    <name type="scientific">Pseudomonas syringae</name>
    <dbReference type="NCBI Taxonomy" id="317"/>
    <lineage>
        <taxon>Bacteria</taxon>
        <taxon>Pseudomonadati</taxon>
        <taxon>Pseudomonadota</taxon>
        <taxon>Gammaproteobacteria</taxon>
        <taxon>Pseudomonadales</taxon>
        <taxon>Pseudomonadaceae</taxon>
        <taxon>Pseudomonas</taxon>
    </lineage>
</organism>
<dbReference type="PROSITE" id="PS51257">
    <property type="entry name" value="PROKAR_LIPOPROTEIN"/>
    <property type="match status" value="1"/>
</dbReference>